<dbReference type="InterPro" id="IPR023385">
    <property type="entry name" value="YopX-like_C"/>
</dbReference>
<dbReference type="OrthoDB" id="1809393at2"/>
<comment type="caution">
    <text evidence="2">The sequence shown here is derived from an EMBL/GenBank/DDBJ whole genome shotgun (WGS) entry which is preliminary data.</text>
</comment>
<dbReference type="RefSeq" id="WP_133580646.1">
    <property type="nucleotide sequence ID" value="NZ_SNYJ01000008.1"/>
</dbReference>
<dbReference type="EMBL" id="SNYJ01000008">
    <property type="protein sequence ID" value="TDQ39218.1"/>
    <property type="molecule type" value="Genomic_DNA"/>
</dbReference>
<organism evidence="2 3">
    <name type="scientific">Aureibacillus halotolerans</name>
    <dbReference type="NCBI Taxonomy" id="1508390"/>
    <lineage>
        <taxon>Bacteria</taxon>
        <taxon>Bacillati</taxon>
        <taxon>Bacillota</taxon>
        <taxon>Bacilli</taxon>
        <taxon>Bacillales</taxon>
        <taxon>Bacillaceae</taxon>
        <taxon>Aureibacillus</taxon>
    </lineage>
</organism>
<dbReference type="Pfam" id="PF09643">
    <property type="entry name" value="YopX"/>
    <property type="match status" value="1"/>
</dbReference>
<dbReference type="SUPFAM" id="SSF159006">
    <property type="entry name" value="YopX-like"/>
    <property type="match status" value="1"/>
</dbReference>
<dbReference type="Proteomes" id="UP000295632">
    <property type="component" value="Unassembled WGS sequence"/>
</dbReference>
<proteinExistence type="predicted"/>
<accession>A0A4R6TZ16</accession>
<evidence type="ECO:0000313" key="3">
    <source>
        <dbReference type="Proteomes" id="UP000295632"/>
    </source>
</evidence>
<dbReference type="AlphaFoldDB" id="A0A4R6TZ16"/>
<evidence type="ECO:0000259" key="1">
    <source>
        <dbReference type="Pfam" id="PF09643"/>
    </source>
</evidence>
<keyword evidence="3" id="KW-1185">Reference proteome</keyword>
<dbReference type="NCBIfam" id="TIGR01671">
    <property type="entry name" value="phage_TIGR01671"/>
    <property type="match status" value="1"/>
</dbReference>
<feature type="domain" description="YopX protein" evidence="1">
    <location>
        <begin position="5"/>
        <end position="91"/>
    </location>
</feature>
<gene>
    <name evidence="2" type="ORF">EV213_108170</name>
</gene>
<protein>
    <submittedName>
        <fullName evidence="2">Putative phage protein (TIGR01671 family)</fullName>
    </submittedName>
</protein>
<name>A0A4R6TZ16_9BACI</name>
<reference evidence="2 3" key="1">
    <citation type="submission" date="2019-03" db="EMBL/GenBank/DDBJ databases">
        <title>Genomic Encyclopedia of Type Strains, Phase IV (KMG-IV): sequencing the most valuable type-strain genomes for metagenomic binning, comparative biology and taxonomic classification.</title>
        <authorList>
            <person name="Goeker M."/>
        </authorList>
    </citation>
    <scope>NUCLEOTIDE SEQUENCE [LARGE SCALE GENOMIC DNA]</scope>
    <source>
        <strain evidence="2 3">DSM 28697</strain>
    </source>
</reference>
<dbReference type="InterPro" id="IPR019096">
    <property type="entry name" value="YopX_protein"/>
</dbReference>
<evidence type="ECO:0000313" key="2">
    <source>
        <dbReference type="EMBL" id="TDQ39218.1"/>
    </source>
</evidence>
<dbReference type="InterPro" id="IPR010024">
    <property type="entry name" value="CHP16711"/>
</dbReference>
<sequence length="168" mass="19292">MREIKFRAWDKKYNIMNPTGDHMWSDEFITCDGKVVEKTENSRGYRGTETFFEDISDQRVLMQYTGLIDKSGQEIYVGDVLEATKFWLYKINVEVCIGHYKQDGSGGEYAPTDCYGVYARAIEPDAEDEDGCRILSDYELETSILRFDEVKVIGNIYENSELVNSGKA</sequence>
<dbReference type="Gene3D" id="2.30.30.290">
    <property type="entry name" value="YopX-like domains"/>
    <property type="match status" value="1"/>
</dbReference>